<name>A0AAV4RWJ0_9ARAC</name>
<accession>A0AAV4RWJ0</accession>
<keyword evidence="3 5" id="KW-1133">Transmembrane helix</keyword>
<comment type="caution">
    <text evidence="6">The sequence shown here is derived from an EMBL/GenBank/DDBJ whole genome shotgun (WGS) entry which is preliminary data.</text>
</comment>
<proteinExistence type="predicted"/>
<dbReference type="EMBL" id="BPLQ01006883">
    <property type="protein sequence ID" value="GIY25999.1"/>
    <property type="molecule type" value="Genomic_DNA"/>
</dbReference>
<protein>
    <submittedName>
        <fullName evidence="6">Uncharacterized protein</fullName>
    </submittedName>
</protein>
<dbReference type="Pfam" id="PF15795">
    <property type="entry name" value="Spec3"/>
    <property type="match status" value="1"/>
</dbReference>
<sequence length="98" mass="10928">MVKRGASAPWRGDVLSCETSDRLTYKHRTFIAGLTVLCGCPTEYEDRCTAFLYNILASFLQLLTALIVVGWVWSIMWGITFVGISITKKEHDIVAASL</sequence>
<evidence type="ECO:0000256" key="2">
    <source>
        <dbReference type="ARBA" id="ARBA00022692"/>
    </source>
</evidence>
<feature type="transmembrane region" description="Helical" evidence="5">
    <location>
        <begin position="51"/>
        <end position="79"/>
    </location>
</feature>
<keyword evidence="7" id="KW-1185">Reference proteome</keyword>
<dbReference type="Proteomes" id="UP001054837">
    <property type="component" value="Unassembled WGS sequence"/>
</dbReference>
<organism evidence="6 7">
    <name type="scientific">Caerostris darwini</name>
    <dbReference type="NCBI Taxonomy" id="1538125"/>
    <lineage>
        <taxon>Eukaryota</taxon>
        <taxon>Metazoa</taxon>
        <taxon>Ecdysozoa</taxon>
        <taxon>Arthropoda</taxon>
        <taxon>Chelicerata</taxon>
        <taxon>Arachnida</taxon>
        <taxon>Araneae</taxon>
        <taxon>Araneomorphae</taxon>
        <taxon>Entelegynae</taxon>
        <taxon>Araneoidea</taxon>
        <taxon>Araneidae</taxon>
        <taxon>Caerostris</taxon>
    </lineage>
</organism>
<keyword evidence="4 5" id="KW-0472">Membrane</keyword>
<keyword evidence="2 5" id="KW-0812">Transmembrane</keyword>
<gene>
    <name evidence="6" type="ORF">CDAR_439691</name>
</gene>
<evidence type="ECO:0000256" key="3">
    <source>
        <dbReference type="ARBA" id="ARBA00022989"/>
    </source>
</evidence>
<dbReference type="InterPro" id="IPR026673">
    <property type="entry name" value="SPEC3/Stum"/>
</dbReference>
<comment type="subcellular location">
    <subcellularLocation>
        <location evidence="1">Membrane</location>
        <topology evidence="1">Multi-pass membrane protein</topology>
    </subcellularLocation>
</comment>
<evidence type="ECO:0000313" key="6">
    <source>
        <dbReference type="EMBL" id="GIY25999.1"/>
    </source>
</evidence>
<evidence type="ECO:0000256" key="1">
    <source>
        <dbReference type="ARBA" id="ARBA00004141"/>
    </source>
</evidence>
<evidence type="ECO:0000313" key="7">
    <source>
        <dbReference type="Proteomes" id="UP001054837"/>
    </source>
</evidence>
<reference evidence="6 7" key="1">
    <citation type="submission" date="2021-06" db="EMBL/GenBank/DDBJ databases">
        <title>Caerostris darwini draft genome.</title>
        <authorList>
            <person name="Kono N."/>
            <person name="Arakawa K."/>
        </authorList>
    </citation>
    <scope>NUCLEOTIDE SEQUENCE [LARGE SCALE GENOMIC DNA]</scope>
</reference>
<evidence type="ECO:0000256" key="5">
    <source>
        <dbReference type="SAM" id="Phobius"/>
    </source>
</evidence>
<evidence type="ECO:0000256" key="4">
    <source>
        <dbReference type="ARBA" id="ARBA00023136"/>
    </source>
</evidence>
<dbReference type="PANTHER" id="PTHR21676">
    <property type="entry name" value="PROTEIN STUM"/>
    <property type="match status" value="1"/>
</dbReference>
<dbReference type="GO" id="GO:0016020">
    <property type="term" value="C:membrane"/>
    <property type="evidence" value="ECO:0007669"/>
    <property type="project" value="UniProtKB-SubCell"/>
</dbReference>
<dbReference type="PANTHER" id="PTHR21676:SF1">
    <property type="entry name" value="PROTEIN STUM HOMOLOG"/>
    <property type="match status" value="1"/>
</dbReference>
<dbReference type="AlphaFoldDB" id="A0AAV4RWJ0"/>